<keyword evidence="1" id="KW-1133">Transmembrane helix</keyword>
<dbReference type="Proteomes" id="UP000288058">
    <property type="component" value="Unassembled WGS sequence"/>
</dbReference>
<feature type="transmembrane region" description="Helical" evidence="1">
    <location>
        <begin position="81"/>
        <end position="100"/>
    </location>
</feature>
<comment type="caution">
    <text evidence="2">The sequence shown here is derived from an EMBL/GenBank/DDBJ whole genome shotgun (WGS) entry which is preliminary data.</text>
</comment>
<dbReference type="AlphaFoldDB" id="A0A432YZY7"/>
<proteinExistence type="predicted"/>
<sequence>MFHQLNQQCRKGRYIAPLLLLVFALCWGQNFGWLEGCPKHQSAPAAEQLAGSHADLGVKHESVKADCDKTAHLLQQFQSDITYAALSFFVLLILALKTAVNKQLAPPLFFFSCKRRPHAVFCCFLE</sequence>
<dbReference type="OrthoDB" id="6237654at2"/>
<protein>
    <submittedName>
        <fullName evidence="2">Uncharacterized protein</fullName>
    </submittedName>
</protein>
<dbReference type="EMBL" id="PIQC01000004">
    <property type="protein sequence ID" value="RUO69481.1"/>
    <property type="molecule type" value="Genomic_DNA"/>
</dbReference>
<evidence type="ECO:0000256" key="1">
    <source>
        <dbReference type="SAM" id="Phobius"/>
    </source>
</evidence>
<organism evidence="2 3">
    <name type="scientific">Idiomarina ramblicola</name>
    <dbReference type="NCBI Taxonomy" id="263724"/>
    <lineage>
        <taxon>Bacteria</taxon>
        <taxon>Pseudomonadati</taxon>
        <taxon>Pseudomonadota</taxon>
        <taxon>Gammaproteobacteria</taxon>
        <taxon>Alteromonadales</taxon>
        <taxon>Idiomarinaceae</taxon>
        <taxon>Idiomarina</taxon>
    </lineage>
</organism>
<gene>
    <name evidence="2" type="ORF">CWI78_06060</name>
</gene>
<evidence type="ECO:0000313" key="2">
    <source>
        <dbReference type="EMBL" id="RUO69481.1"/>
    </source>
</evidence>
<evidence type="ECO:0000313" key="3">
    <source>
        <dbReference type="Proteomes" id="UP000288058"/>
    </source>
</evidence>
<keyword evidence="1" id="KW-0812">Transmembrane</keyword>
<name>A0A432YZY7_9GAMM</name>
<keyword evidence="1" id="KW-0472">Membrane</keyword>
<accession>A0A432YZY7</accession>
<keyword evidence="3" id="KW-1185">Reference proteome</keyword>
<reference evidence="3" key="1">
    <citation type="journal article" date="2018" name="Front. Microbiol.">
        <title>Genome-Based Analysis Reveals the Taxonomy and Diversity of the Family Idiomarinaceae.</title>
        <authorList>
            <person name="Liu Y."/>
            <person name="Lai Q."/>
            <person name="Shao Z."/>
        </authorList>
    </citation>
    <scope>NUCLEOTIDE SEQUENCE [LARGE SCALE GENOMIC DNA]</scope>
    <source>
        <strain evidence="3">R22</strain>
    </source>
</reference>